<dbReference type="RefSeq" id="WP_006068788.1">
    <property type="nucleotide sequence ID" value="NZ_ABCY02000001.1"/>
</dbReference>
<proteinExistence type="predicted"/>
<dbReference type="AlphaFoldDB" id="D6RWK1"/>
<comment type="caution">
    <text evidence="1">The sequence shown here is derived from an EMBL/GenBank/DDBJ whole genome shotgun (WGS) entry which is preliminary data.</text>
</comment>
<sequence>MKEDNKKLDTKIDNLDKKLLTLKFETKNLNNSVNEFRVKMKSSINRVENRLDKIR</sequence>
<accession>D6RWK1</accession>
<keyword evidence="2" id="KW-1185">Reference proteome</keyword>
<dbReference type="Proteomes" id="UP000006163">
    <property type="component" value="Unassembled WGS sequence"/>
</dbReference>
<protein>
    <submittedName>
        <fullName evidence="1">Uncharacterized protein</fullName>
    </submittedName>
</protein>
<dbReference type="GeneID" id="71696705"/>
<dbReference type="HOGENOM" id="CLU_3022959_0_0_12"/>
<evidence type="ECO:0000313" key="2">
    <source>
        <dbReference type="Proteomes" id="UP000006163"/>
    </source>
</evidence>
<reference evidence="1 2" key="1">
    <citation type="submission" date="2009-01" db="EMBL/GenBank/DDBJ databases">
        <authorList>
            <person name="Fraser-Liggett C.M."/>
            <person name="Mongodin E.F."/>
            <person name="Casjens B."/>
            <person name="Dunn J."/>
            <person name="Luft B."/>
            <person name="Qiu W."/>
            <person name="Schutzer S."/>
            <person name="Sebastian Y."/>
        </authorList>
    </citation>
    <scope>NUCLEOTIDE SEQUENCE [LARGE SCALE GENOMIC DNA]</scope>
    <source>
        <strain evidence="1 2">VS116</strain>
    </source>
</reference>
<name>D6RWK1_BORVA</name>
<organism evidence="1 2">
    <name type="scientific">Borreliella valaisiana VS116</name>
    <dbReference type="NCBI Taxonomy" id="445987"/>
    <lineage>
        <taxon>Bacteria</taxon>
        <taxon>Pseudomonadati</taxon>
        <taxon>Spirochaetota</taxon>
        <taxon>Spirochaetia</taxon>
        <taxon>Spirochaetales</taxon>
        <taxon>Borreliaceae</taxon>
        <taxon>Borreliella</taxon>
    </lineage>
</organism>
<evidence type="ECO:0000313" key="1">
    <source>
        <dbReference type="EMBL" id="EEF81985.1"/>
    </source>
</evidence>
<gene>
    <name evidence="1" type="ORF">BVAVS116_0875</name>
</gene>
<dbReference type="EMBL" id="ABCY02000001">
    <property type="protein sequence ID" value="EEF81985.1"/>
    <property type="molecule type" value="Genomic_DNA"/>
</dbReference>